<dbReference type="RefSeq" id="WP_128491087.1">
    <property type="nucleotide sequence ID" value="NZ_JBHRVN010000006.1"/>
</dbReference>
<reference evidence="2 3" key="1">
    <citation type="journal article" date="2015" name="Int. J. Syst. Evol. Microbiol.">
        <title>Gemmobacter intermedius sp. nov., isolated from a white stork (Ciconia ciconia).</title>
        <authorList>
            <person name="Kampfer P."/>
            <person name="Jerzak L."/>
            <person name="Wilharm G."/>
            <person name="Golke J."/>
            <person name="Busse H.J."/>
            <person name="Glaeser S.P."/>
        </authorList>
    </citation>
    <scope>NUCLEOTIDE SEQUENCE [LARGE SCALE GENOMIC DNA]</scope>
    <source>
        <strain evidence="2 3">119/4</strain>
    </source>
</reference>
<proteinExistence type="predicted"/>
<gene>
    <name evidence="2" type="ORF">EP867_19560</name>
</gene>
<evidence type="ECO:0000313" key="2">
    <source>
        <dbReference type="EMBL" id="RWY33812.1"/>
    </source>
</evidence>
<dbReference type="OrthoDB" id="7887383at2"/>
<organism evidence="2 3">
    <name type="scientific">Falsigemmobacter intermedius</name>
    <dbReference type="NCBI Taxonomy" id="1553448"/>
    <lineage>
        <taxon>Bacteria</taxon>
        <taxon>Pseudomonadati</taxon>
        <taxon>Pseudomonadota</taxon>
        <taxon>Alphaproteobacteria</taxon>
        <taxon>Rhodobacterales</taxon>
        <taxon>Paracoccaceae</taxon>
        <taxon>Falsigemmobacter</taxon>
    </lineage>
</organism>
<dbReference type="Proteomes" id="UP000287168">
    <property type="component" value="Unassembled WGS sequence"/>
</dbReference>
<comment type="caution">
    <text evidence="2">The sequence shown here is derived from an EMBL/GenBank/DDBJ whole genome shotgun (WGS) entry which is preliminary data.</text>
</comment>
<evidence type="ECO:0000313" key="3">
    <source>
        <dbReference type="Proteomes" id="UP000287168"/>
    </source>
</evidence>
<protein>
    <submittedName>
        <fullName evidence="2">Uncharacterized protein</fullName>
    </submittedName>
</protein>
<accession>A0A3S3UHC0</accession>
<evidence type="ECO:0000256" key="1">
    <source>
        <dbReference type="SAM" id="MobiDB-lite"/>
    </source>
</evidence>
<sequence>MEFYKGVEIYFRKISVMKILFLELPYFTDSQAELCYKGRAAFAAKDAFVQMFTPKPRFDLAAFLAEKADPLQVKKYQQSRRWRMSPKVTPTEATDGTAEETA</sequence>
<name>A0A3S3UHC0_9RHOB</name>
<keyword evidence="3" id="KW-1185">Reference proteome</keyword>
<dbReference type="EMBL" id="SBLC01000130">
    <property type="protein sequence ID" value="RWY33812.1"/>
    <property type="molecule type" value="Genomic_DNA"/>
</dbReference>
<feature type="region of interest" description="Disordered" evidence="1">
    <location>
        <begin position="82"/>
        <end position="102"/>
    </location>
</feature>
<dbReference type="AlphaFoldDB" id="A0A3S3UHC0"/>